<accession>A0A6G9AVB4</accession>
<dbReference type="AlphaFoldDB" id="A0A6G9AVB4"/>
<evidence type="ECO:0000313" key="3">
    <source>
        <dbReference type="Proteomes" id="UP000501802"/>
    </source>
</evidence>
<evidence type="ECO:0000313" key="2">
    <source>
        <dbReference type="EMBL" id="QIP16308.1"/>
    </source>
</evidence>
<keyword evidence="1" id="KW-0732">Signal</keyword>
<feature type="signal peptide" evidence="1">
    <location>
        <begin position="1"/>
        <end position="33"/>
    </location>
</feature>
<reference evidence="2 3" key="1">
    <citation type="submission" date="2020-03" db="EMBL/GenBank/DDBJ databases">
        <authorList>
            <person name="Kim M.K."/>
        </authorList>
    </citation>
    <scope>NUCLEOTIDE SEQUENCE [LARGE SCALE GENOMIC DNA]</scope>
    <source>
        <strain evidence="2 3">BT328</strain>
    </source>
</reference>
<sequence length="152" mass="17399">MKTRLFPSNRYWYSSIGRALFGLLLLASPSLYAQTFAGNPFLTTDPVSFRAIIIPDKNRSAINVRVEKQNAKALRIRLFSVKSKEIVYDNYVTKNKFFGRFDMSTLPYGVYAIELSTQSAKQTEIFRIEPSSSDRIVLVTKPLERDSLLAQY</sequence>
<feature type="chain" id="PRO_5026089591" description="T9SS type A sorting domain-containing protein" evidence="1">
    <location>
        <begin position="34"/>
        <end position="152"/>
    </location>
</feature>
<protein>
    <recommendedName>
        <fullName evidence="4">T9SS type A sorting domain-containing protein</fullName>
    </recommendedName>
</protein>
<dbReference type="KEGG" id="spib:G8759_28530"/>
<dbReference type="EMBL" id="CP050063">
    <property type="protein sequence ID" value="QIP16308.1"/>
    <property type="molecule type" value="Genomic_DNA"/>
</dbReference>
<evidence type="ECO:0008006" key="4">
    <source>
        <dbReference type="Google" id="ProtNLM"/>
    </source>
</evidence>
<name>A0A6G9AVB4_9BACT</name>
<evidence type="ECO:0000256" key="1">
    <source>
        <dbReference type="SAM" id="SignalP"/>
    </source>
</evidence>
<dbReference type="Proteomes" id="UP000501802">
    <property type="component" value="Chromosome"/>
</dbReference>
<keyword evidence="3" id="KW-1185">Reference proteome</keyword>
<dbReference type="RefSeq" id="WP_167216079.1">
    <property type="nucleotide sequence ID" value="NZ_CP050063.1"/>
</dbReference>
<proteinExistence type="predicted"/>
<gene>
    <name evidence="2" type="ORF">G8759_28530</name>
</gene>
<organism evidence="2 3">
    <name type="scientific">Spirosoma aureum</name>
    <dbReference type="NCBI Taxonomy" id="2692134"/>
    <lineage>
        <taxon>Bacteria</taxon>
        <taxon>Pseudomonadati</taxon>
        <taxon>Bacteroidota</taxon>
        <taxon>Cytophagia</taxon>
        <taxon>Cytophagales</taxon>
        <taxon>Cytophagaceae</taxon>
        <taxon>Spirosoma</taxon>
    </lineage>
</organism>